<evidence type="ECO:0000256" key="1">
    <source>
        <dbReference type="SAM" id="MobiDB-lite"/>
    </source>
</evidence>
<dbReference type="Proteomes" id="UP000010931">
    <property type="component" value="Unassembled WGS sequence"/>
</dbReference>
<feature type="compositionally biased region" description="Polar residues" evidence="1">
    <location>
        <begin position="12"/>
        <end position="22"/>
    </location>
</feature>
<reference evidence="2 3" key="1">
    <citation type="journal article" date="2011" name="Plasmid">
        <title>Streptomyces turgidiscabies Car8 contains a modular pathogenicity island that shares virulence genes with other actinobacterial plant pathogens.</title>
        <authorList>
            <person name="Huguet-Tapia J.C."/>
            <person name="Badger J.H."/>
            <person name="Loria R."/>
            <person name="Pettis G.S."/>
        </authorList>
    </citation>
    <scope>NUCLEOTIDE SEQUENCE [LARGE SCALE GENOMIC DNA]</scope>
    <source>
        <strain evidence="2 3">Car8</strain>
    </source>
</reference>
<name>L7F9S4_STRT8</name>
<feature type="non-terminal residue" evidence="2">
    <location>
        <position position="56"/>
    </location>
</feature>
<feature type="region of interest" description="Disordered" evidence="1">
    <location>
        <begin position="1"/>
        <end position="44"/>
    </location>
</feature>
<keyword evidence="3" id="KW-1185">Reference proteome</keyword>
<organism evidence="2 3">
    <name type="scientific">Streptomyces turgidiscabies (strain Car8)</name>
    <dbReference type="NCBI Taxonomy" id="698760"/>
    <lineage>
        <taxon>Bacteria</taxon>
        <taxon>Bacillati</taxon>
        <taxon>Actinomycetota</taxon>
        <taxon>Actinomycetes</taxon>
        <taxon>Kitasatosporales</taxon>
        <taxon>Streptomycetaceae</taxon>
        <taxon>Streptomyces</taxon>
    </lineage>
</organism>
<protein>
    <submittedName>
        <fullName evidence="2">Uncharacterized protein</fullName>
    </submittedName>
</protein>
<dbReference type="EMBL" id="AEJB01000266">
    <property type="protein sequence ID" value="ELP67801.1"/>
    <property type="molecule type" value="Genomic_DNA"/>
</dbReference>
<gene>
    <name evidence="2" type="ORF">STRTUCAR8_10010</name>
</gene>
<comment type="caution">
    <text evidence="2">The sequence shown here is derived from an EMBL/GenBank/DDBJ whole genome shotgun (WGS) entry which is preliminary data.</text>
</comment>
<proteinExistence type="predicted"/>
<dbReference type="AlphaFoldDB" id="L7F9S4"/>
<evidence type="ECO:0000313" key="3">
    <source>
        <dbReference type="Proteomes" id="UP000010931"/>
    </source>
</evidence>
<accession>L7F9S4</accession>
<evidence type="ECO:0000313" key="2">
    <source>
        <dbReference type="EMBL" id="ELP67801.1"/>
    </source>
</evidence>
<sequence>MLRGRDGCGPRQSYQPAQQEARSSGVRPKRLTISPAGSVRQGGCAGVRRVAAGDRL</sequence>